<dbReference type="EnsemblProtists" id="EKX40204">
    <property type="protein sequence ID" value="EKX40204"/>
    <property type="gene ID" value="GUITHDRAFT_113685"/>
</dbReference>
<dbReference type="RefSeq" id="XP_005827184.1">
    <property type="nucleotide sequence ID" value="XM_005827127.1"/>
</dbReference>
<sequence length="679" mass="73889">MCISPIIFMGRWVIVPFAGKACGKQSEIIFFDAFQSEILTNNASLQNQEFVSMFGCCSSLCGGVPEEEEVPARGVNADPRSLSKSVNSTKSVESNDKDNGTPAIPNHVEKDLELPKDTTEAEPKPESNLESKSQGEEKAQESAGVADKESLLPKGSSMSTNQNLEPSVVGEVGSMRTDDLKHGTETLVFEPRATPRTVFKEKNNHPIPQSSLAGAKSVPNAAAARPPRPPPNNSVSKNQPQQSPSSAVHDLEMVVAQFPDRANAFENGDQSYQEIPYADILPAGEDQEETGEIVKDGDPKCKPGASVYVSKKWLHVQYFQDLRGLRGVLTRRGVNGAAWYASFPGRIEQAFSTGLHGQYVLCYAESDEEQTAAIQESSAIEMNGQPNEEQTTSNGVLSHDEPSAEPFSSDQLPRPHVHNTDQKILDDWKAKAEQREAELKQQAADEEVAHQLQPQNKDSVQDASVAVATDAPLAAPRGGRHSARGIGSARAAIGTLMGQGSARLKERPPSARSRAQMGAPPLGSGRISARRAVDGTTSSNLSARRTLSLTGVVTPDIGMSPRDDLTPESPRDGGRTGRLFKYPEWDEYELFDSDDLWSEHAYLLYGEVMGPGQGPAVFIWIGQYFDECDYLDDDACDRFALKAAREFQLACGGNIPIGPIHVVKELEEEEDFWEYFVLG</sequence>
<evidence type="ECO:0000313" key="2">
    <source>
        <dbReference type="EMBL" id="EKX40204.1"/>
    </source>
</evidence>
<feature type="region of interest" description="Disordered" evidence="1">
    <location>
        <begin position="382"/>
        <end position="418"/>
    </location>
</feature>
<dbReference type="GeneID" id="17297013"/>
<feature type="compositionally biased region" description="Basic and acidic residues" evidence="1">
    <location>
        <begin position="561"/>
        <end position="575"/>
    </location>
</feature>
<evidence type="ECO:0000256" key="1">
    <source>
        <dbReference type="SAM" id="MobiDB-lite"/>
    </source>
</evidence>
<reference evidence="3" key="3">
    <citation type="submission" date="2016-03" db="UniProtKB">
        <authorList>
            <consortium name="EnsemblProtists"/>
        </authorList>
    </citation>
    <scope>IDENTIFICATION</scope>
</reference>
<evidence type="ECO:0000313" key="4">
    <source>
        <dbReference type="Proteomes" id="UP000011087"/>
    </source>
</evidence>
<name>L1IWF0_GUITC</name>
<feature type="compositionally biased region" description="Polar residues" evidence="1">
    <location>
        <begin position="382"/>
        <end position="396"/>
    </location>
</feature>
<evidence type="ECO:0000313" key="3">
    <source>
        <dbReference type="EnsemblProtists" id="EKX40204"/>
    </source>
</evidence>
<dbReference type="EMBL" id="JH993033">
    <property type="protein sequence ID" value="EKX40204.1"/>
    <property type="molecule type" value="Genomic_DNA"/>
</dbReference>
<dbReference type="AlphaFoldDB" id="L1IWF0"/>
<dbReference type="KEGG" id="gtt:GUITHDRAFT_113685"/>
<feature type="compositionally biased region" description="Polar residues" evidence="1">
    <location>
        <begin position="82"/>
        <end position="92"/>
    </location>
</feature>
<reference evidence="2 4" key="1">
    <citation type="journal article" date="2012" name="Nature">
        <title>Algal genomes reveal evolutionary mosaicism and the fate of nucleomorphs.</title>
        <authorList>
            <consortium name="DOE Joint Genome Institute"/>
            <person name="Curtis B.A."/>
            <person name="Tanifuji G."/>
            <person name="Burki F."/>
            <person name="Gruber A."/>
            <person name="Irimia M."/>
            <person name="Maruyama S."/>
            <person name="Arias M.C."/>
            <person name="Ball S.G."/>
            <person name="Gile G.H."/>
            <person name="Hirakawa Y."/>
            <person name="Hopkins J.F."/>
            <person name="Kuo A."/>
            <person name="Rensing S.A."/>
            <person name="Schmutz J."/>
            <person name="Symeonidi A."/>
            <person name="Elias M."/>
            <person name="Eveleigh R.J."/>
            <person name="Herman E.K."/>
            <person name="Klute M.J."/>
            <person name="Nakayama T."/>
            <person name="Obornik M."/>
            <person name="Reyes-Prieto A."/>
            <person name="Armbrust E.V."/>
            <person name="Aves S.J."/>
            <person name="Beiko R.G."/>
            <person name="Coutinho P."/>
            <person name="Dacks J.B."/>
            <person name="Durnford D.G."/>
            <person name="Fast N.M."/>
            <person name="Green B.R."/>
            <person name="Grisdale C.J."/>
            <person name="Hempel F."/>
            <person name="Henrissat B."/>
            <person name="Hoppner M.P."/>
            <person name="Ishida K."/>
            <person name="Kim E."/>
            <person name="Koreny L."/>
            <person name="Kroth P.G."/>
            <person name="Liu Y."/>
            <person name="Malik S.B."/>
            <person name="Maier U.G."/>
            <person name="McRose D."/>
            <person name="Mock T."/>
            <person name="Neilson J.A."/>
            <person name="Onodera N.T."/>
            <person name="Poole A.M."/>
            <person name="Pritham E.J."/>
            <person name="Richards T.A."/>
            <person name="Rocap G."/>
            <person name="Roy S.W."/>
            <person name="Sarai C."/>
            <person name="Schaack S."/>
            <person name="Shirato S."/>
            <person name="Slamovits C.H."/>
            <person name="Spencer D.F."/>
            <person name="Suzuki S."/>
            <person name="Worden A.Z."/>
            <person name="Zauner S."/>
            <person name="Barry K."/>
            <person name="Bell C."/>
            <person name="Bharti A.K."/>
            <person name="Crow J.A."/>
            <person name="Grimwood J."/>
            <person name="Kramer R."/>
            <person name="Lindquist E."/>
            <person name="Lucas S."/>
            <person name="Salamov A."/>
            <person name="McFadden G.I."/>
            <person name="Lane C.E."/>
            <person name="Keeling P.J."/>
            <person name="Gray M.W."/>
            <person name="Grigoriev I.V."/>
            <person name="Archibald J.M."/>
        </authorList>
    </citation>
    <scope>NUCLEOTIDE SEQUENCE</scope>
    <source>
        <strain evidence="2 4">CCMP2712</strain>
    </source>
</reference>
<protein>
    <submittedName>
        <fullName evidence="2 3">Uncharacterized protein</fullName>
    </submittedName>
</protein>
<feature type="region of interest" description="Disordered" evidence="1">
    <location>
        <begin position="556"/>
        <end position="576"/>
    </location>
</feature>
<feature type="compositionally biased region" description="Basic and acidic residues" evidence="1">
    <location>
        <begin position="107"/>
        <end position="151"/>
    </location>
</feature>
<feature type="compositionally biased region" description="Polar residues" evidence="1">
    <location>
        <begin position="156"/>
        <end position="165"/>
    </location>
</feature>
<organism evidence="2">
    <name type="scientific">Guillardia theta (strain CCMP2712)</name>
    <name type="common">Cryptophyte</name>
    <dbReference type="NCBI Taxonomy" id="905079"/>
    <lineage>
        <taxon>Eukaryota</taxon>
        <taxon>Cryptophyceae</taxon>
        <taxon>Pyrenomonadales</taxon>
        <taxon>Geminigeraceae</taxon>
        <taxon>Guillardia</taxon>
    </lineage>
</organism>
<proteinExistence type="predicted"/>
<dbReference type="HOGENOM" id="CLU_405174_0_0_1"/>
<keyword evidence="4" id="KW-1185">Reference proteome</keyword>
<feature type="region of interest" description="Disordered" evidence="1">
    <location>
        <begin position="498"/>
        <end position="541"/>
    </location>
</feature>
<feature type="region of interest" description="Disordered" evidence="1">
    <location>
        <begin position="431"/>
        <end position="458"/>
    </location>
</feature>
<feature type="compositionally biased region" description="Polar residues" evidence="1">
    <location>
        <begin position="234"/>
        <end position="246"/>
    </location>
</feature>
<dbReference type="Proteomes" id="UP000011087">
    <property type="component" value="Unassembled WGS sequence"/>
</dbReference>
<accession>L1IWF0</accession>
<gene>
    <name evidence="2" type="ORF">GUITHDRAFT_113685</name>
</gene>
<dbReference type="PaxDb" id="55529-EKX40204"/>
<feature type="region of interest" description="Disordered" evidence="1">
    <location>
        <begin position="71"/>
        <end position="246"/>
    </location>
</feature>
<reference evidence="4" key="2">
    <citation type="submission" date="2012-11" db="EMBL/GenBank/DDBJ databases">
        <authorList>
            <person name="Kuo A."/>
            <person name="Curtis B.A."/>
            <person name="Tanifuji G."/>
            <person name="Burki F."/>
            <person name="Gruber A."/>
            <person name="Irimia M."/>
            <person name="Maruyama S."/>
            <person name="Arias M.C."/>
            <person name="Ball S.G."/>
            <person name="Gile G.H."/>
            <person name="Hirakawa Y."/>
            <person name="Hopkins J.F."/>
            <person name="Rensing S.A."/>
            <person name="Schmutz J."/>
            <person name="Symeonidi A."/>
            <person name="Elias M."/>
            <person name="Eveleigh R.J."/>
            <person name="Herman E.K."/>
            <person name="Klute M.J."/>
            <person name="Nakayama T."/>
            <person name="Obornik M."/>
            <person name="Reyes-Prieto A."/>
            <person name="Armbrust E.V."/>
            <person name="Aves S.J."/>
            <person name="Beiko R.G."/>
            <person name="Coutinho P."/>
            <person name="Dacks J.B."/>
            <person name="Durnford D.G."/>
            <person name="Fast N.M."/>
            <person name="Green B.R."/>
            <person name="Grisdale C."/>
            <person name="Hempe F."/>
            <person name="Henrissat B."/>
            <person name="Hoppner M.P."/>
            <person name="Ishida K.-I."/>
            <person name="Kim E."/>
            <person name="Koreny L."/>
            <person name="Kroth P.G."/>
            <person name="Liu Y."/>
            <person name="Malik S.-B."/>
            <person name="Maier U.G."/>
            <person name="McRose D."/>
            <person name="Mock T."/>
            <person name="Neilson J.A."/>
            <person name="Onodera N.T."/>
            <person name="Poole A.M."/>
            <person name="Pritham E.J."/>
            <person name="Richards T.A."/>
            <person name="Rocap G."/>
            <person name="Roy S.W."/>
            <person name="Sarai C."/>
            <person name="Schaack S."/>
            <person name="Shirato S."/>
            <person name="Slamovits C.H."/>
            <person name="Spencer D.F."/>
            <person name="Suzuki S."/>
            <person name="Worden A.Z."/>
            <person name="Zauner S."/>
            <person name="Barry K."/>
            <person name="Bell C."/>
            <person name="Bharti A.K."/>
            <person name="Crow J.A."/>
            <person name="Grimwood J."/>
            <person name="Kramer R."/>
            <person name="Lindquist E."/>
            <person name="Lucas S."/>
            <person name="Salamov A."/>
            <person name="McFadden G.I."/>
            <person name="Lane C.E."/>
            <person name="Keeling P.J."/>
            <person name="Gray M.W."/>
            <person name="Grigoriev I.V."/>
            <person name="Archibald J.M."/>
        </authorList>
    </citation>
    <scope>NUCLEOTIDE SEQUENCE</scope>
    <source>
        <strain evidence="4">CCMP2712</strain>
    </source>
</reference>
<dbReference type="OrthoDB" id="10684456at2759"/>